<dbReference type="InterPro" id="IPR030392">
    <property type="entry name" value="S74_ICA"/>
</dbReference>
<organism evidence="2 3">
    <name type="scientific">Actinoplanes utahensis</name>
    <dbReference type="NCBI Taxonomy" id="1869"/>
    <lineage>
        <taxon>Bacteria</taxon>
        <taxon>Bacillati</taxon>
        <taxon>Actinomycetota</taxon>
        <taxon>Actinomycetes</taxon>
        <taxon>Micromonosporales</taxon>
        <taxon>Micromonosporaceae</taxon>
        <taxon>Actinoplanes</taxon>
    </lineage>
</organism>
<dbReference type="Proteomes" id="UP000054537">
    <property type="component" value="Unassembled WGS sequence"/>
</dbReference>
<gene>
    <name evidence="2" type="ORF">MB27_27500</name>
</gene>
<comment type="caution">
    <text evidence="2">The sequence shown here is derived from an EMBL/GenBank/DDBJ whole genome shotgun (WGS) entry which is preliminary data.</text>
</comment>
<feature type="domain" description="Peptidase S74" evidence="1">
    <location>
        <begin position="63"/>
        <end position="155"/>
    </location>
</feature>
<evidence type="ECO:0000313" key="2">
    <source>
        <dbReference type="EMBL" id="KHD74644.1"/>
    </source>
</evidence>
<dbReference type="EMBL" id="JRTT01000039">
    <property type="protein sequence ID" value="KHD74644.1"/>
    <property type="molecule type" value="Genomic_DNA"/>
</dbReference>
<dbReference type="PROSITE" id="PS51688">
    <property type="entry name" value="ICA"/>
    <property type="match status" value="1"/>
</dbReference>
<dbReference type="OrthoDB" id="6892488at2"/>
<sequence>MAAPIFLETQNGNFRHIHLRNNFNQTHQTGMRITDDGFFQITNRINGGTEARLDSGGNWTKASDRRMKRDIESVSGLLDKVVALKPVEYYYTSQDVSEQPAKQMGLIAQDVEEVLPQLVVDSVEGKYLDYLGLVPVLIGAVKELAAQVAELRDQRS</sequence>
<dbReference type="Pfam" id="PF13884">
    <property type="entry name" value="Peptidase_S74"/>
    <property type="match status" value="1"/>
</dbReference>
<reference evidence="2 3" key="1">
    <citation type="submission" date="2014-10" db="EMBL/GenBank/DDBJ databases">
        <title>Draft genome sequence of Actinoplanes utahensis NRRL 12052.</title>
        <authorList>
            <person name="Velasco-Bucheli B."/>
            <person name="del Cerro C."/>
            <person name="Hormigo D."/>
            <person name="Garcia J.L."/>
            <person name="Acebal C."/>
            <person name="Arroyo M."/>
            <person name="de la Mata I."/>
        </authorList>
    </citation>
    <scope>NUCLEOTIDE SEQUENCE [LARGE SCALE GENOMIC DNA]</scope>
    <source>
        <strain evidence="2 3">NRRL 12052</strain>
    </source>
</reference>
<protein>
    <recommendedName>
        <fullName evidence="1">Peptidase S74 domain-containing protein</fullName>
    </recommendedName>
</protein>
<evidence type="ECO:0000259" key="1">
    <source>
        <dbReference type="PROSITE" id="PS51688"/>
    </source>
</evidence>
<dbReference type="STRING" id="1869.MB27_27500"/>
<dbReference type="eggNOG" id="COG3209">
    <property type="taxonomic scope" value="Bacteria"/>
</dbReference>
<name>A0A0A6UK01_ACTUT</name>
<dbReference type="RefSeq" id="WP_043529054.1">
    <property type="nucleotide sequence ID" value="NZ_BAABKU010000010.1"/>
</dbReference>
<proteinExistence type="predicted"/>
<keyword evidence="3" id="KW-1185">Reference proteome</keyword>
<dbReference type="AlphaFoldDB" id="A0A0A6UK01"/>
<accession>A0A0A6UK01</accession>
<evidence type="ECO:0000313" key="3">
    <source>
        <dbReference type="Proteomes" id="UP000054537"/>
    </source>
</evidence>